<evidence type="ECO:0000313" key="3">
    <source>
        <dbReference type="Proteomes" id="UP000035721"/>
    </source>
</evidence>
<dbReference type="OrthoDB" id="3863176at2"/>
<gene>
    <name evidence="2" type="ORF">BN12_290020</name>
</gene>
<dbReference type="Proteomes" id="UP000035721">
    <property type="component" value="Unassembled WGS sequence"/>
</dbReference>
<organism evidence="2 3">
    <name type="scientific">Nostocoides japonicum T1-X7</name>
    <dbReference type="NCBI Taxonomy" id="1194083"/>
    <lineage>
        <taxon>Bacteria</taxon>
        <taxon>Bacillati</taxon>
        <taxon>Actinomycetota</taxon>
        <taxon>Actinomycetes</taxon>
        <taxon>Micrococcales</taxon>
        <taxon>Intrasporangiaceae</taxon>
        <taxon>Nostocoides</taxon>
    </lineage>
</organism>
<name>A0A077M2I1_9MICO</name>
<dbReference type="InterPro" id="IPR050491">
    <property type="entry name" value="AmpC-like"/>
</dbReference>
<dbReference type="AlphaFoldDB" id="A0A077M2I1"/>
<dbReference type="SUPFAM" id="SSF56601">
    <property type="entry name" value="beta-lactamase/transpeptidase-like"/>
    <property type="match status" value="1"/>
</dbReference>
<dbReference type="RefSeq" id="WP_048550779.1">
    <property type="nucleotide sequence ID" value="NZ_HF570958.1"/>
</dbReference>
<protein>
    <submittedName>
        <fullName evidence="2">Putative Serine-type D-Ala-D-Ala carboxypeptidase</fullName>
        <ecNumber evidence="2">3.4.16.4</ecNumber>
    </submittedName>
</protein>
<keyword evidence="2" id="KW-0645">Protease</keyword>
<evidence type="ECO:0000259" key="1">
    <source>
        <dbReference type="Pfam" id="PF00144"/>
    </source>
</evidence>
<dbReference type="InterPro" id="IPR012338">
    <property type="entry name" value="Beta-lactam/transpept-like"/>
</dbReference>
<sequence length="313" mass="33170">MTWKVDAADRLLDSLLGGLPQTAVIAVATADEDGPKVLRSKNGPTEGRFEIGSITKTMTGAVLASLVDDGIVALDDEIGRWLDAGPNADITLRQLATHTAGLPRLSPSHVLGATDPYLFLTPHVAEEELRRCPVRPRGVESDYSNFGFQLLGLVLERADGTSFPKLLQQRLFDPLGMTSSGVPKDGEPVTIAGHINGVPTAPWSRHLYGAGGVLVSGDDLARYLNACLNPPDSAAGWAIRQAQQPDFQIDPLRSAGLGWPQGPPGYLGHDGGTAGFRSGLGIKTTTRRAAAIVVNDKSAHGLMRAIRYALDAE</sequence>
<proteinExistence type="predicted"/>
<keyword evidence="2" id="KW-0121">Carboxypeptidase</keyword>
<feature type="domain" description="Beta-lactamase-related" evidence="1">
    <location>
        <begin position="45"/>
        <end position="304"/>
    </location>
</feature>
<dbReference type="PANTHER" id="PTHR46825">
    <property type="entry name" value="D-ALANYL-D-ALANINE-CARBOXYPEPTIDASE/ENDOPEPTIDASE AMPH"/>
    <property type="match status" value="1"/>
</dbReference>
<keyword evidence="3" id="KW-1185">Reference proteome</keyword>
<dbReference type="PANTHER" id="PTHR46825:SF9">
    <property type="entry name" value="BETA-LACTAMASE-RELATED DOMAIN-CONTAINING PROTEIN"/>
    <property type="match status" value="1"/>
</dbReference>
<dbReference type="EMBL" id="CAJB01000212">
    <property type="protein sequence ID" value="CCH78445.1"/>
    <property type="molecule type" value="Genomic_DNA"/>
</dbReference>
<keyword evidence="2" id="KW-0378">Hydrolase</keyword>
<reference evidence="2 3" key="1">
    <citation type="journal article" date="2013" name="ISME J.">
        <title>A metabolic model for members of the genus Tetrasphaera involved in enhanced biological phosphorus removal.</title>
        <authorList>
            <person name="Kristiansen R."/>
            <person name="Nguyen H.T.T."/>
            <person name="Saunders A.M."/>
            <person name="Nielsen J.L."/>
            <person name="Wimmer R."/>
            <person name="Le V.Q."/>
            <person name="McIlroy S.J."/>
            <person name="Petrovski S."/>
            <person name="Seviour R.J."/>
            <person name="Calteau A."/>
            <person name="Nielsen K.L."/>
            <person name="Nielsen P.H."/>
        </authorList>
    </citation>
    <scope>NUCLEOTIDE SEQUENCE [LARGE SCALE GENOMIC DNA]</scope>
    <source>
        <strain evidence="2 3">T1-X7</strain>
    </source>
</reference>
<dbReference type="Pfam" id="PF00144">
    <property type="entry name" value="Beta-lactamase"/>
    <property type="match status" value="1"/>
</dbReference>
<evidence type="ECO:0000313" key="2">
    <source>
        <dbReference type="EMBL" id="CCH78445.1"/>
    </source>
</evidence>
<accession>A0A077M2I1</accession>
<dbReference type="InterPro" id="IPR001466">
    <property type="entry name" value="Beta-lactam-related"/>
</dbReference>
<dbReference type="STRING" id="1194083.BN12_290020"/>
<dbReference type="Gene3D" id="3.40.710.10">
    <property type="entry name" value="DD-peptidase/beta-lactamase superfamily"/>
    <property type="match status" value="1"/>
</dbReference>
<comment type="caution">
    <text evidence="2">The sequence shown here is derived from an EMBL/GenBank/DDBJ whole genome shotgun (WGS) entry which is preliminary data.</text>
</comment>
<dbReference type="EC" id="3.4.16.4" evidence="2"/>
<dbReference type="GO" id="GO:0009002">
    <property type="term" value="F:serine-type D-Ala-D-Ala carboxypeptidase activity"/>
    <property type="evidence" value="ECO:0007669"/>
    <property type="project" value="UniProtKB-EC"/>
</dbReference>